<gene>
    <name evidence="2" type="ORF">ABVK25_006722</name>
</gene>
<dbReference type="EMBL" id="JBHFEH010000023">
    <property type="protein sequence ID" value="KAL2053085.1"/>
    <property type="molecule type" value="Genomic_DNA"/>
</dbReference>
<keyword evidence="3" id="KW-1185">Reference proteome</keyword>
<reference evidence="2 3" key="1">
    <citation type="submission" date="2024-09" db="EMBL/GenBank/DDBJ databases">
        <title>Rethinking Asexuality: The Enigmatic Case of Functional Sexual Genes in Lepraria (Stereocaulaceae).</title>
        <authorList>
            <person name="Doellman M."/>
            <person name="Sun Y."/>
            <person name="Barcenas-Pena A."/>
            <person name="Lumbsch H.T."/>
            <person name="Grewe F."/>
        </authorList>
    </citation>
    <scope>NUCLEOTIDE SEQUENCE [LARGE SCALE GENOMIC DNA]</scope>
    <source>
        <strain evidence="2 3">Grewe 0041</strain>
    </source>
</reference>
<name>A0ABR4B640_9LECA</name>
<feature type="compositionally biased region" description="Low complexity" evidence="1">
    <location>
        <begin position="42"/>
        <end position="55"/>
    </location>
</feature>
<evidence type="ECO:0000313" key="3">
    <source>
        <dbReference type="Proteomes" id="UP001590951"/>
    </source>
</evidence>
<evidence type="ECO:0000256" key="1">
    <source>
        <dbReference type="SAM" id="MobiDB-lite"/>
    </source>
</evidence>
<proteinExistence type="predicted"/>
<protein>
    <submittedName>
        <fullName evidence="2">Uncharacterized protein</fullName>
    </submittedName>
</protein>
<accession>A0ABR4B640</accession>
<comment type="caution">
    <text evidence="2">The sequence shown here is derived from an EMBL/GenBank/DDBJ whole genome shotgun (WGS) entry which is preliminary data.</text>
</comment>
<dbReference type="Proteomes" id="UP001590951">
    <property type="component" value="Unassembled WGS sequence"/>
</dbReference>
<sequence length="159" mass="18144">MPLRHKFATQGERAKENNPLGMRKDRKPVSPSKNASPRRLRSSTTAAANSTPSKAFQKPSKTSHELIDRPRKAQKRKHAAENEHSQKRLRKDPPSASVPNAASQDLVGVWQTRGKKRQYDFEDKHLYKRRRGSVPESQLSEENLKKLERDLKKSLKGDA</sequence>
<organism evidence="2 3">
    <name type="scientific">Lepraria finkii</name>
    <dbReference type="NCBI Taxonomy" id="1340010"/>
    <lineage>
        <taxon>Eukaryota</taxon>
        <taxon>Fungi</taxon>
        <taxon>Dikarya</taxon>
        <taxon>Ascomycota</taxon>
        <taxon>Pezizomycotina</taxon>
        <taxon>Lecanoromycetes</taxon>
        <taxon>OSLEUM clade</taxon>
        <taxon>Lecanoromycetidae</taxon>
        <taxon>Lecanorales</taxon>
        <taxon>Lecanorineae</taxon>
        <taxon>Stereocaulaceae</taxon>
        <taxon>Lepraria</taxon>
    </lineage>
</organism>
<feature type="compositionally biased region" description="Basic and acidic residues" evidence="1">
    <location>
        <begin position="62"/>
        <end position="71"/>
    </location>
</feature>
<evidence type="ECO:0000313" key="2">
    <source>
        <dbReference type="EMBL" id="KAL2053085.1"/>
    </source>
</evidence>
<feature type="region of interest" description="Disordered" evidence="1">
    <location>
        <begin position="1"/>
        <end position="121"/>
    </location>
</feature>